<reference evidence="1" key="1">
    <citation type="submission" date="2019-08" db="EMBL/GenBank/DDBJ databases">
        <authorList>
            <person name="Kucharzyk K."/>
            <person name="Murdoch R.W."/>
            <person name="Higgins S."/>
            <person name="Loffler F."/>
        </authorList>
    </citation>
    <scope>NUCLEOTIDE SEQUENCE</scope>
</reference>
<organism evidence="1">
    <name type="scientific">bioreactor metagenome</name>
    <dbReference type="NCBI Taxonomy" id="1076179"/>
    <lineage>
        <taxon>unclassified sequences</taxon>
        <taxon>metagenomes</taxon>
        <taxon>ecological metagenomes</taxon>
    </lineage>
</organism>
<dbReference type="SUPFAM" id="SSF89796">
    <property type="entry name" value="CoA-transferase family III (CaiB/BaiF)"/>
    <property type="match status" value="1"/>
</dbReference>
<dbReference type="EMBL" id="VSSQ01079835">
    <property type="protein sequence ID" value="MPN29244.1"/>
    <property type="molecule type" value="Genomic_DNA"/>
</dbReference>
<gene>
    <name evidence="1" type="primary">frc_7</name>
    <name evidence="1" type="ORF">SDC9_176695</name>
</gene>
<protein>
    <submittedName>
        <fullName evidence="1">Formyl-CoA:oxalate CoA-transferase</fullName>
        <ecNumber evidence="1">2.8.3.16</ecNumber>
    </submittedName>
</protein>
<dbReference type="InterPro" id="IPR023606">
    <property type="entry name" value="CoA-Trfase_III_dom_1_sf"/>
</dbReference>
<dbReference type="EC" id="2.8.3.16" evidence="1"/>
<evidence type="ECO:0000313" key="1">
    <source>
        <dbReference type="EMBL" id="MPN29244.1"/>
    </source>
</evidence>
<name>A0A645GYW7_9ZZZZ</name>
<keyword evidence="1" id="KW-0808">Transferase</keyword>
<dbReference type="AlphaFoldDB" id="A0A645GYW7"/>
<dbReference type="Gene3D" id="3.40.50.10540">
    <property type="entry name" value="Crotonobetainyl-coa:carnitine coa-transferase, domain 1"/>
    <property type="match status" value="1"/>
</dbReference>
<sequence>MPYKGLGDIPMQGFPVTFSDQPEQLYCGAPTLGEHNAEIYGELGYSESEIEKMKEARDI</sequence>
<dbReference type="GO" id="GO:0033608">
    <property type="term" value="F:formyl-CoA transferase activity"/>
    <property type="evidence" value="ECO:0007669"/>
    <property type="project" value="UniProtKB-EC"/>
</dbReference>
<proteinExistence type="predicted"/>
<comment type="caution">
    <text evidence="1">The sequence shown here is derived from an EMBL/GenBank/DDBJ whole genome shotgun (WGS) entry which is preliminary data.</text>
</comment>
<accession>A0A645GYW7</accession>